<protein>
    <submittedName>
        <fullName evidence="1">Uncharacterized protein</fullName>
    </submittedName>
</protein>
<name>A0A8S9MFW3_BRACR</name>
<organism evidence="1 2">
    <name type="scientific">Brassica cretica</name>
    <name type="common">Mustard</name>
    <dbReference type="NCBI Taxonomy" id="69181"/>
    <lineage>
        <taxon>Eukaryota</taxon>
        <taxon>Viridiplantae</taxon>
        <taxon>Streptophyta</taxon>
        <taxon>Embryophyta</taxon>
        <taxon>Tracheophyta</taxon>
        <taxon>Spermatophyta</taxon>
        <taxon>Magnoliopsida</taxon>
        <taxon>eudicotyledons</taxon>
        <taxon>Gunneridae</taxon>
        <taxon>Pentapetalae</taxon>
        <taxon>rosids</taxon>
        <taxon>malvids</taxon>
        <taxon>Brassicales</taxon>
        <taxon>Brassicaceae</taxon>
        <taxon>Brassiceae</taxon>
        <taxon>Brassica</taxon>
    </lineage>
</organism>
<accession>A0A8S9MFW3</accession>
<evidence type="ECO:0000313" key="2">
    <source>
        <dbReference type="Proteomes" id="UP000712281"/>
    </source>
</evidence>
<comment type="caution">
    <text evidence="1">The sequence shown here is derived from an EMBL/GenBank/DDBJ whole genome shotgun (WGS) entry which is preliminary data.</text>
</comment>
<dbReference type="Proteomes" id="UP000712281">
    <property type="component" value="Unassembled WGS sequence"/>
</dbReference>
<sequence>MFLLYSEDNELESPIYTTGSDLYRVSRDPWEKQGVSPEGHAVITGDRTNHRPLLAKCYLPLLVDVSRPWSCNSVCRPETSRFGVVDAVAQLSRHVVTRLRGRKIVYGVSGVVCMGNVLGDIVGVTLFSRWEVRGKPGPRAGNCLVKRRRSTTCSRGIVSPFIGYSYFFIRSEASIFGNMEEFPLVKNFQLYLEAVMEPDLSWDFSTWESESRRPARKP</sequence>
<dbReference type="EMBL" id="QGKW02000007">
    <property type="protein sequence ID" value="KAF2617912.1"/>
    <property type="molecule type" value="Genomic_DNA"/>
</dbReference>
<gene>
    <name evidence="1" type="ORF">F2Q68_00039934</name>
</gene>
<reference evidence="1" key="1">
    <citation type="submission" date="2019-12" db="EMBL/GenBank/DDBJ databases">
        <title>Genome sequencing and annotation of Brassica cretica.</title>
        <authorList>
            <person name="Studholme D.J."/>
            <person name="Sarris P.F."/>
        </authorList>
    </citation>
    <scope>NUCLEOTIDE SEQUENCE</scope>
    <source>
        <strain evidence="1">PFS-001/15</strain>
        <tissue evidence="1">Leaf</tissue>
    </source>
</reference>
<evidence type="ECO:0000313" key="1">
    <source>
        <dbReference type="EMBL" id="KAF2617912.1"/>
    </source>
</evidence>
<proteinExistence type="predicted"/>
<dbReference type="AlphaFoldDB" id="A0A8S9MFW3"/>